<accession>A0A9D3LWN1</accession>
<reference evidence="3" key="1">
    <citation type="submission" date="2021-01" db="EMBL/GenBank/DDBJ databases">
        <title>A chromosome-scale assembly of European eel, Anguilla anguilla.</title>
        <authorList>
            <person name="Henkel C."/>
            <person name="Jong-Raadsen S.A."/>
            <person name="Dufour S."/>
            <person name="Weltzien F.-A."/>
            <person name="Palstra A.P."/>
            <person name="Pelster B."/>
            <person name="Spaink H.P."/>
            <person name="Van Den Thillart G.E."/>
            <person name="Jansen H."/>
            <person name="Zahm M."/>
            <person name="Klopp C."/>
            <person name="Cedric C."/>
            <person name="Louis A."/>
            <person name="Berthelot C."/>
            <person name="Parey E."/>
            <person name="Roest Crollius H."/>
            <person name="Montfort J."/>
            <person name="Robinson-Rechavi M."/>
            <person name="Bucao C."/>
            <person name="Bouchez O."/>
            <person name="Gislard M."/>
            <person name="Lluch J."/>
            <person name="Milhes M."/>
            <person name="Lampietro C."/>
            <person name="Lopez Roques C."/>
            <person name="Donnadieu C."/>
            <person name="Braasch I."/>
            <person name="Desvignes T."/>
            <person name="Postlethwait J."/>
            <person name="Bobe J."/>
            <person name="Guiguen Y."/>
            <person name="Dirks R."/>
        </authorList>
    </citation>
    <scope>NUCLEOTIDE SEQUENCE</scope>
    <source>
        <strain evidence="3">Tag_6206</strain>
        <tissue evidence="3">Liver</tissue>
    </source>
</reference>
<evidence type="ECO:0000313" key="4">
    <source>
        <dbReference type="Proteomes" id="UP001044222"/>
    </source>
</evidence>
<organism evidence="3 4">
    <name type="scientific">Anguilla anguilla</name>
    <name type="common">European freshwater eel</name>
    <name type="synonym">Muraena anguilla</name>
    <dbReference type="NCBI Taxonomy" id="7936"/>
    <lineage>
        <taxon>Eukaryota</taxon>
        <taxon>Metazoa</taxon>
        <taxon>Chordata</taxon>
        <taxon>Craniata</taxon>
        <taxon>Vertebrata</taxon>
        <taxon>Euteleostomi</taxon>
        <taxon>Actinopterygii</taxon>
        <taxon>Neopterygii</taxon>
        <taxon>Teleostei</taxon>
        <taxon>Anguilliformes</taxon>
        <taxon>Anguillidae</taxon>
        <taxon>Anguilla</taxon>
    </lineage>
</organism>
<comment type="caution">
    <text evidence="3">The sequence shown here is derived from an EMBL/GenBank/DDBJ whole genome shotgun (WGS) entry which is preliminary data.</text>
</comment>
<feature type="coiled-coil region" evidence="1">
    <location>
        <begin position="453"/>
        <end position="487"/>
    </location>
</feature>
<keyword evidence="4" id="KW-1185">Reference proteome</keyword>
<name>A0A9D3LWN1_ANGAN</name>
<dbReference type="Proteomes" id="UP001044222">
    <property type="component" value="Chromosome 16"/>
</dbReference>
<feature type="region of interest" description="Disordered" evidence="2">
    <location>
        <begin position="584"/>
        <end position="606"/>
    </location>
</feature>
<evidence type="ECO:0000256" key="1">
    <source>
        <dbReference type="SAM" id="Coils"/>
    </source>
</evidence>
<evidence type="ECO:0000313" key="3">
    <source>
        <dbReference type="EMBL" id="KAG5833993.1"/>
    </source>
</evidence>
<sequence>MEGSVDTKLLLIQYPDYRHGPRLRNYTRYAVLCQGDETYNENSSLLSFDAILGNGVNQNGFGPGPDDPNRPSEIYSTAFVEETSFAHAGWDATPLPSAVALIEIAPAQESVWPSFTALRRFFHQTLERFHTYLRELLSQLGLGDGRQDHTKPREIHFSDKLETVVEETSFAHDGRDATPLPSAVALIEIAPAQESVWPSFTTLRRFFHQTLERFHTYLRELLSQLGLGDGQQDHTKPREIHFSDKLETVVEETSFAHDGRDATPLPSAVALIEIAPAQESIWPSFTTLRRFFHQTLERFHTYLRELLSQLGLGDGRQDHTKPREIHFSDKLETVVEETSFAHDGRDATPLPSAVALIEIARAQESIWPSFTALRRFFHQTLERFHTYLRELIGGLPEEWQPNFALHEWSSQMLSFVATVEAVLIVGSVFISQCIVESAFLHSEEELDKVYRKLLNQQNQTRAMENQVKELELQLQVYERERAFQELQVREAQGHLSTIDRKCTERVLNQKRVQELEEARMMQAREELMAHKRKVKKNHQTNSSAEVTLQEEQLSLEIRETRRSRRELAKMKSAMDEVDELVFDSTARCSKSQTPPPETDTHGSQTD</sequence>
<protein>
    <submittedName>
        <fullName evidence="3">Uncharacterized protein</fullName>
    </submittedName>
</protein>
<evidence type="ECO:0000256" key="2">
    <source>
        <dbReference type="SAM" id="MobiDB-lite"/>
    </source>
</evidence>
<gene>
    <name evidence="3" type="ORF">ANANG_G00281840</name>
</gene>
<keyword evidence="1" id="KW-0175">Coiled coil</keyword>
<dbReference type="EMBL" id="JAFIRN010000016">
    <property type="protein sequence ID" value="KAG5833993.1"/>
    <property type="molecule type" value="Genomic_DNA"/>
</dbReference>
<dbReference type="AlphaFoldDB" id="A0A9D3LWN1"/>
<proteinExistence type="predicted"/>